<dbReference type="GO" id="GO:0000902">
    <property type="term" value="P:cell morphogenesis"/>
    <property type="evidence" value="ECO:0007669"/>
    <property type="project" value="UniProtKB-UniRule"/>
</dbReference>
<feature type="binding site" evidence="18">
    <location>
        <begin position="80"/>
        <end position="81"/>
    </location>
    <ligand>
        <name>UDP-N-acetyl-alpha-D-glucosamine</name>
        <dbReference type="ChEBI" id="CHEBI:57705"/>
    </ligand>
</feature>
<feature type="region of interest" description="Pyrophosphorylase" evidence="18">
    <location>
        <begin position="1"/>
        <end position="228"/>
    </location>
</feature>
<dbReference type="GO" id="GO:0005737">
    <property type="term" value="C:cytoplasm"/>
    <property type="evidence" value="ECO:0007669"/>
    <property type="project" value="UniProtKB-SubCell"/>
</dbReference>
<feature type="active site" description="Proton acceptor" evidence="18">
    <location>
        <position position="362"/>
    </location>
</feature>
<dbReference type="STRING" id="1945521.A1232T_01857"/>
<keyword evidence="4 18" id="KW-0963">Cytoplasm</keyword>
<feature type="domain" description="MobA-like NTP transferase" evidence="19">
    <location>
        <begin position="8"/>
        <end position="119"/>
    </location>
</feature>
<dbReference type="Gene3D" id="2.160.10.10">
    <property type="entry name" value="Hexapeptide repeat proteins"/>
    <property type="match status" value="1"/>
</dbReference>
<dbReference type="InterPro" id="IPR038009">
    <property type="entry name" value="GlmU_C_LbH"/>
</dbReference>
<evidence type="ECO:0000313" key="21">
    <source>
        <dbReference type="EMBL" id="SJM72640.1"/>
    </source>
</evidence>
<dbReference type="SUPFAM" id="SSF53448">
    <property type="entry name" value="Nucleotide-diphospho-sugar transferases"/>
    <property type="match status" value="1"/>
</dbReference>
<dbReference type="GO" id="GO:0000287">
    <property type="term" value="F:magnesium ion binding"/>
    <property type="evidence" value="ECO:0007669"/>
    <property type="project" value="UniProtKB-UniRule"/>
</dbReference>
<dbReference type="Gene3D" id="3.90.550.10">
    <property type="entry name" value="Spore Coat Polysaccharide Biosynthesis Protein SpsA, Chain A"/>
    <property type="match status" value="1"/>
</dbReference>
<comment type="similarity">
    <text evidence="2 18">In the C-terminal section; belongs to the transferase hexapeptide repeat family.</text>
</comment>
<feature type="binding site" evidence="18">
    <location>
        <position position="75"/>
    </location>
    <ligand>
        <name>UDP-N-acetyl-alpha-D-glucosamine</name>
        <dbReference type="ChEBI" id="CHEBI:57705"/>
    </ligand>
</feature>
<dbReference type="InterPro" id="IPR001451">
    <property type="entry name" value="Hexapep"/>
</dbReference>
<dbReference type="InterPro" id="IPR005882">
    <property type="entry name" value="Bifunctional_GlmU"/>
</dbReference>
<feature type="binding site" evidence="18">
    <location>
        <position position="350"/>
    </location>
    <ligand>
        <name>UDP-N-acetyl-alpha-D-glucosamine</name>
        <dbReference type="ChEBI" id="CHEBI:57705"/>
    </ligand>
</feature>
<feature type="binding site" evidence="18">
    <location>
        <position position="422"/>
    </location>
    <ligand>
        <name>acetyl-CoA</name>
        <dbReference type="ChEBI" id="CHEBI:57288"/>
    </ligand>
</feature>
<protein>
    <recommendedName>
        <fullName evidence="18">Bifunctional protein GlmU</fullName>
    </recommendedName>
    <domain>
        <recommendedName>
            <fullName evidence="18">UDP-N-acetylglucosamine pyrophosphorylase</fullName>
            <ecNumber evidence="18">2.7.7.23</ecNumber>
        </recommendedName>
        <alternativeName>
            <fullName evidence="18">N-acetylglucosamine-1-phosphate uridyltransferase</fullName>
        </alternativeName>
    </domain>
    <domain>
        <recommendedName>
            <fullName evidence="18">Glucosamine-1-phosphate N-acetyltransferase</fullName>
            <ecNumber evidence="18">2.3.1.157</ecNumber>
        </recommendedName>
    </domain>
</protein>
<feature type="region of interest" description="N-acetyltransferase" evidence="18">
    <location>
        <begin position="250"/>
        <end position="455"/>
    </location>
</feature>
<dbReference type="NCBIfam" id="TIGR01173">
    <property type="entry name" value="glmU"/>
    <property type="match status" value="1"/>
</dbReference>
<feature type="binding site" evidence="18">
    <location>
        <position position="439"/>
    </location>
    <ligand>
        <name>acetyl-CoA</name>
        <dbReference type="ChEBI" id="CHEBI:57288"/>
    </ligand>
</feature>
<evidence type="ECO:0000256" key="9">
    <source>
        <dbReference type="ARBA" id="ARBA00022842"/>
    </source>
</evidence>
<evidence type="ECO:0000256" key="1">
    <source>
        <dbReference type="ARBA" id="ARBA00004496"/>
    </source>
</evidence>
<dbReference type="AlphaFoldDB" id="A0A1R4GWG8"/>
<evidence type="ECO:0000256" key="16">
    <source>
        <dbReference type="ARBA" id="ARBA00048493"/>
    </source>
</evidence>
<dbReference type="GO" id="GO:0071555">
    <property type="term" value="P:cell wall organization"/>
    <property type="evidence" value="ECO:0007669"/>
    <property type="project" value="UniProtKB-KW"/>
</dbReference>
<evidence type="ECO:0000256" key="2">
    <source>
        <dbReference type="ARBA" id="ARBA00007707"/>
    </source>
</evidence>
<feature type="binding site" evidence="18">
    <location>
        <position position="138"/>
    </location>
    <ligand>
        <name>UDP-N-acetyl-alpha-D-glucosamine</name>
        <dbReference type="ChEBI" id="CHEBI:57705"/>
    </ligand>
</feature>
<feature type="binding site" evidence="18">
    <location>
        <position position="365"/>
    </location>
    <ligand>
        <name>UDP-N-acetyl-alpha-D-glucosamine</name>
        <dbReference type="ChEBI" id="CHEBI:57705"/>
    </ligand>
</feature>
<evidence type="ECO:0000259" key="20">
    <source>
        <dbReference type="Pfam" id="PF25087"/>
    </source>
</evidence>
<evidence type="ECO:0000256" key="7">
    <source>
        <dbReference type="ARBA" id="ARBA00022723"/>
    </source>
</evidence>
<evidence type="ECO:0000256" key="15">
    <source>
        <dbReference type="ARBA" id="ARBA00048247"/>
    </source>
</evidence>
<dbReference type="RefSeq" id="WP_077451543.1">
    <property type="nucleotide sequence ID" value="NZ_FUGE01000184.1"/>
</dbReference>
<dbReference type="Pfam" id="PF25087">
    <property type="entry name" value="GMPPB_C"/>
    <property type="match status" value="1"/>
</dbReference>
<comment type="catalytic activity">
    <reaction evidence="15 18">
        <text>alpha-D-glucosamine 1-phosphate + acetyl-CoA = N-acetyl-alpha-D-glucosamine 1-phosphate + CoA + H(+)</text>
        <dbReference type="Rhea" id="RHEA:13725"/>
        <dbReference type="ChEBI" id="CHEBI:15378"/>
        <dbReference type="ChEBI" id="CHEBI:57287"/>
        <dbReference type="ChEBI" id="CHEBI:57288"/>
        <dbReference type="ChEBI" id="CHEBI:57776"/>
        <dbReference type="ChEBI" id="CHEBI:58516"/>
        <dbReference type="EC" id="2.3.1.157"/>
    </reaction>
</comment>
<evidence type="ECO:0000256" key="12">
    <source>
        <dbReference type="ARBA" id="ARBA00023268"/>
    </source>
</evidence>
<dbReference type="EC" id="2.7.7.23" evidence="18"/>
<keyword evidence="10 18" id="KW-0133">Cell shape</keyword>
<keyword evidence="7 18" id="KW-0479">Metal-binding</keyword>
<comment type="catalytic activity">
    <reaction evidence="16 18">
        <text>N-acetyl-alpha-D-glucosamine 1-phosphate + UTP + H(+) = UDP-N-acetyl-alpha-D-glucosamine + diphosphate</text>
        <dbReference type="Rhea" id="RHEA:13509"/>
        <dbReference type="ChEBI" id="CHEBI:15378"/>
        <dbReference type="ChEBI" id="CHEBI:33019"/>
        <dbReference type="ChEBI" id="CHEBI:46398"/>
        <dbReference type="ChEBI" id="CHEBI:57705"/>
        <dbReference type="ChEBI" id="CHEBI:57776"/>
        <dbReference type="EC" id="2.7.7.23"/>
    </reaction>
</comment>
<dbReference type="InterPro" id="IPR050065">
    <property type="entry name" value="GlmU-like"/>
</dbReference>
<dbReference type="SUPFAM" id="SSF51161">
    <property type="entry name" value="Trimeric LpxA-like enzymes"/>
    <property type="match status" value="1"/>
</dbReference>
<dbReference type="UniPathway" id="UPA00113">
    <property type="reaction ID" value="UER00532"/>
</dbReference>
<feature type="binding site" evidence="18">
    <location>
        <position position="376"/>
    </location>
    <ligand>
        <name>UDP-N-acetyl-alpha-D-glucosamine</name>
        <dbReference type="ChEBI" id="CHEBI:57705"/>
    </ligand>
</feature>
<dbReference type="InterPro" id="IPR018357">
    <property type="entry name" value="Hexapep_transf_CS"/>
</dbReference>
<dbReference type="GO" id="GO:0003977">
    <property type="term" value="F:UDP-N-acetylglucosamine diphosphorylase activity"/>
    <property type="evidence" value="ECO:0007669"/>
    <property type="project" value="UniProtKB-UniRule"/>
</dbReference>
<keyword evidence="8 18" id="KW-0677">Repeat</keyword>
<evidence type="ECO:0000256" key="4">
    <source>
        <dbReference type="ARBA" id="ARBA00022490"/>
    </source>
</evidence>
<feature type="binding site" evidence="18">
    <location>
        <position position="379"/>
    </location>
    <ligand>
        <name>acetyl-CoA</name>
        <dbReference type="ChEBI" id="CHEBI:57288"/>
    </ligand>
</feature>
<dbReference type="Proteomes" id="UP000188357">
    <property type="component" value="Unassembled WGS sequence"/>
</dbReference>
<comment type="pathway">
    <text evidence="18">Bacterial outer membrane biogenesis; LPS lipid A biosynthesis.</text>
</comment>
<feature type="region of interest" description="Linker" evidence="18">
    <location>
        <begin position="229"/>
        <end position="249"/>
    </location>
</feature>
<dbReference type="PROSITE" id="PS00101">
    <property type="entry name" value="HEXAPEP_TRANSFERASES"/>
    <property type="match status" value="1"/>
</dbReference>
<evidence type="ECO:0000256" key="3">
    <source>
        <dbReference type="ARBA" id="ARBA00007947"/>
    </source>
</evidence>
<evidence type="ECO:0000256" key="17">
    <source>
        <dbReference type="ARBA" id="ARBA00049628"/>
    </source>
</evidence>
<evidence type="ECO:0000256" key="13">
    <source>
        <dbReference type="ARBA" id="ARBA00023315"/>
    </source>
</evidence>
<feature type="binding site" evidence="18">
    <location>
        <position position="332"/>
    </location>
    <ligand>
        <name>UDP-N-acetyl-alpha-D-glucosamine</name>
        <dbReference type="ChEBI" id="CHEBI:57705"/>
    </ligand>
</feature>
<comment type="function">
    <text evidence="17 18">Catalyzes the last two sequential reactions in the de novo biosynthetic pathway for UDP-N-acetylglucosamine (UDP-GlcNAc). The C-terminal domain catalyzes the transfer of acetyl group from acetyl coenzyme A to glucosamine-1-phosphate (GlcN-1-P) to produce N-acetylglucosamine-1-phosphate (GlcNAc-1-P), which is converted into UDP-GlcNAc by the transfer of uridine 5-monophosphate (from uridine 5-triphosphate), a reaction catalyzed by the N-terminal domain.</text>
</comment>
<dbReference type="InterPro" id="IPR011004">
    <property type="entry name" value="Trimer_LpxA-like_sf"/>
</dbReference>
<reference evidence="21 22" key="1">
    <citation type="submission" date="2017-02" db="EMBL/GenBank/DDBJ databases">
        <authorList>
            <person name="Peterson S.W."/>
        </authorList>
    </citation>
    <scope>NUCLEOTIDE SEQUENCE [LARGE SCALE GENOMIC DNA]</scope>
    <source>
        <strain evidence="21">Psychrobacter_piechaudii</strain>
    </source>
</reference>
<comment type="similarity">
    <text evidence="3 18">In the N-terminal section; belongs to the N-acetylglucosamine-1-phosphate uridyltransferase family.</text>
</comment>
<feature type="binding site" evidence="18">
    <location>
        <position position="153"/>
    </location>
    <ligand>
        <name>UDP-N-acetyl-alpha-D-glucosamine</name>
        <dbReference type="ChEBI" id="CHEBI:57705"/>
    </ligand>
</feature>
<comment type="pathway">
    <text evidence="18">Nucleotide-sugar biosynthesis; UDP-N-acetyl-alpha-D-glucosamine biosynthesis; N-acetyl-alpha-D-glucosamine 1-phosphate from alpha-D-glucosamine 6-phosphate (route II): step 2/2.</text>
</comment>
<feature type="domain" description="Mannose-1-phosphate guanyltransferase C-terminal" evidence="20">
    <location>
        <begin position="262"/>
        <end position="341"/>
    </location>
</feature>
<dbReference type="GO" id="GO:0009252">
    <property type="term" value="P:peptidoglycan biosynthetic process"/>
    <property type="evidence" value="ECO:0007669"/>
    <property type="project" value="UniProtKB-UniRule"/>
</dbReference>
<dbReference type="OrthoDB" id="9775031at2"/>
<comment type="cofactor">
    <cofactor evidence="18">
        <name>Mg(2+)</name>
        <dbReference type="ChEBI" id="CHEBI:18420"/>
    </cofactor>
    <text evidence="18">Binds 1 Mg(2+) ion per subunit.</text>
</comment>
<feature type="binding site" evidence="18">
    <location>
        <position position="226"/>
    </location>
    <ligand>
        <name>UDP-N-acetyl-alpha-D-glucosamine</name>
        <dbReference type="ChEBI" id="CHEBI:57705"/>
    </ligand>
</feature>
<evidence type="ECO:0000256" key="6">
    <source>
        <dbReference type="ARBA" id="ARBA00022695"/>
    </source>
</evidence>
<evidence type="ECO:0000256" key="14">
    <source>
        <dbReference type="ARBA" id="ARBA00023316"/>
    </source>
</evidence>
<dbReference type="EC" id="2.3.1.157" evidence="18"/>
<dbReference type="GO" id="GO:0009245">
    <property type="term" value="P:lipid A biosynthetic process"/>
    <property type="evidence" value="ECO:0007669"/>
    <property type="project" value="UniProtKB-UniRule"/>
</dbReference>
<feature type="binding site" evidence="18">
    <location>
        <position position="226"/>
    </location>
    <ligand>
        <name>Mg(2+)</name>
        <dbReference type="ChEBI" id="CHEBI:18420"/>
    </ligand>
</feature>
<dbReference type="EMBL" id="FUGE01000184">
    <property type="protein sequence ID" value="SJM72640.1"/>
    <property type="molecule type" value="Genomic_DNA"/>
</dbReference>
<dbReference type="GO" id="GO:0016020">
    <property type="term" value="C:membrane"/>
    <property type="evidence" value="ECO:0007669"/>
    <property type="project" value="GOC"/>
</dbReference>
<comment type="caution">
    <text evidence="18">Lacks conserved residue(s) required for the propagation of feature annotation.</text>
</comment>
<keyword evidence="12 18" id="KW-0511">Multifunctional enzyme</keyword>
<evidence type="ECO:0000259" key="19">
    <source>
        <dbReference type="Pfam" id="PF12804"/>
    </source>
</evidence>
<dbReference type="GO" id="GO:0006048">
    <property type="term" value="P:UDP-N-acetylglucosamine biosynthetic process"/>
    <property type="evidence" value="ECO:0007669"/>
    <property type="project" value="UniProtKB-UniPathway"/>
</dbReference>
<feature type="binding site" evidence="18">
    <location>
        <begin position="385"/>
        <end position="386"/>
    </location>
    <ligand>
        <name>acetyl-CoA</name>
        <dbReference type="ChEBI" id="CHEBI:57288"/>
    </ligand>
</feature>
<feature type="binding site" evidence="18">
    <location>
        <position position="24"/>
    </location>
    <ligand>
        <name>UDP-N-acetyl-alpha-D-glucosamine</name>
        <dbReference type="ChEBI" id="CHEBI:57705"/>
    </ligand>
</feature>
<evidence type="ECO:0000256" key="18">
    <source>
        <dbReference type="HAMAP-Rule" id="MF_01631"/>
    </source>
</evidence>
<dbReference type="HAMAP" id="MF_01631">
    <property type="entry name" value="GlmU"/>
    <property type="match status" value="1"/>
</dbReference>
<evidence type="ECO:0000256" key="8">
    <source>
        <dbReference type="ARBA" id="ARBA00022737"/>
    </source>
</evidence>
<evidence type="ECO:0000256" key="11">
    <source>
        <dbReference type="ARBA" id="ARBA00022984"/>
    </source>
</evidence>
<dbReference type="CDD" id="cd02540">
    <property type="entry name" value="GT2_GlmU_N_bac"/>
    <property type="match status" value="1"/>
</dbReference>
<comment type="subcellular location">
    <subcellularLocation>
        <location evidence="1 18">Cytoplasm</location>
    </subcellularLocation>
</comment>
<keyword evidence="9 18" id="KW-0460">Magnesium</keyword>
<sequence length="455" mass="49388">MTTTLTTIILAAGKGTRMKSAKPKVLQTLADKPLLAHVLDTCQSVNVDKTIVVYGFGGSQVKQAMQDYELTWVEQTEQLGTGHAVQVTLPELPTEGKSLILYGDVPLVSAKTLTRLKEANVEGMSMLTLTVDNPFGLGRIKRDEQGNIIAIVEQKDANEEEQGIREINSGIYCVDNTLLHKYLPNLSNHNAQQEYYLTDIVKMAVEDGIAITAIEPDYEFEIEGVNNRQQLASLERSWQAKLVEDLQVQGVQFADPSRVDIRGEVSVGQDVFVDINVVFKGKVSLGSNVTIEAGCIIKDTQIGDNVHIKPYCVFDEAQVGEEATIGPFAHLRPQSVLAKKTRLGNFVEIKKSHIGEGSKVNHLSYVGDAQLGAGVNFGAGAITCNYDGVNKHQTIVGDNAFIGTNACLVAPVNIGNTATIGAGSVITKNVEDKALAIGRGRQVQKDNYQRPEKKN</sequence>
<proteinExistence type="inferred from homology"/>
<dbReference type="GO" id="GO:0008360">
    <property type="term" value="P:regulation of cell shape"/>
    <property type="evidence" value="ECO:0007669"/>
    <property type="project" value="UniProtKB-KW"/>
</dbReference>
<evidence type="ECO:0000313" key="22">
    <source>
        <dbReference type="Proteomes" id="UP000188357"/>
    </source>
</evidence>
<dbReference type="GO" id="GO:0019134">
    <property type="term" value="F:glucosamine-1-phosphate N-acetyltransferase activity"/>
    <property type="evidence" value="ECO:0007669"/>
    <property type="project" value="UniProtKB-UniRule"/>
</dbReference>
<organism evidence="21 22">
    <name type="scientific">Psychrobacter piechaudii</name>
    <dbReference type="NCBI Taxonomy" id="1945521"/>
    <lineage>
        <taxon>Bacteria</taxon>
        <taxon>Pseudomonadati</taxon>
        <taxon>Pseudomonadota</taxon>
        <taxon>Gammaproteobacteria</taxon>
        <taxon>Moraxellales</taxon>
        <taxon>Moraxellaceae</taxon>
        <taxon>Psychrobacter</taxon>
    </lineage>
</organism>
<keyword evidence="6 18" id="KW-0548">Nucleotidyltransferase</keyword>
<dbReference type="UniPathway" id="UPA00973"/>
<dbReference type="InterPro" id="IPR029044">
    <property type="entry name" value="Nucleotide-diphossugar_trans"/>
</dbReference>
<accession>A0A1R4GWG8</accession>
<keyword evidence="14 18" id="KW-0961">Cell wall biogenesis/degradation</keyword>
<feature type="binding site" evidence="18">
    <location>
        <begin position="102"/>
        <end position="104"/>
    </location>
    <ligand>
        <name>UDP-N-acetyl-alpha-D-glucosamine</name>
        <dbReference type="ChEBI" id="CHEBI:57705"/>
    </ligand>
</feature>
<dbReference type="InterPro" id="IPR056729">
    <property type="entry name" value="GMPPB_C"/>
</dbReference>
<gene>
    <name evidence="21" type="primary">glmU_1</name>
    <name evidence="18" type="synonym">glmU</name>
    <name evidence="21" type="ORF">A1232T_01857</name>
</gene>
<keyword evidence="13 18" id="KW-0012">Acyltransferase</keyword>
<dbReference type="PANTHER" id="PTHR43584">
    <property type="entry name" value="NUCLEOTIDYL TRANSFERASE"/>
    <property type="match status" value="1"/>
</dbReference>
<feature type="binding site" evidence="18">
    <location>
        <position position="104"/>
    </location>
    <ligand>
        <name>Mg(2+)</name>
        <dbReference type="ChEBI" id="CHEBI:18420"/>
    </ligand>
</feature>
<evidence type="ECO:0000256" key="10">
    <source>
        <dbReference type="ARBA" id="ARBA00022960"/>
    </source>
</evidence>
<keyword evidence="22" id="KW-1185">Reference proteome</keyword>
<dbReference type="Pfam" id="PF14602">
    <property type="entry name" value="Hexapep_2"/>
    <property type="match status" value="1"/>
</dbReference>
<keyword evidence="11 18" id="KW-0573">Peptidoglycan synthesis</keyword>
<dbReference type="PANTHER" id="PTHR43584:SF3">
    <property type="entry name" value="BIFUNCTIONAL PROTEIN GLMU"/>
    <property type="match status" value="1"/>
</dbReference>
<comment type="subunit">
    <text evidence="18">Homotrimer.</text>
</comment>
<keyword evidence="5 18" id="KW-0808">Transferase</keyword>
<feature type="binding site" evidence="18">
    <location>
        <begin position="10"/>
        <end position="13"/>
    </location>
    <ligand>
        <name>UDP-N-acetyl-alpha-D-glucosamine</name>
        <dbReference type="ChEBI" id="CHEBI:57705"/>
    </ligand>
</feature>
<comment type="pathway">
    <text evidence="18">Nucleotide-sugar biosynthesis; UDP-N-acetyl-alpha-D-glucosamine biosynthesis; UDP-N-acetyl-alpha-D-glucosamine from N-acetyl-alpha-D-glucosamine 1-phosphate: step 1/1.</text>
</comment>
<name>A0A1R4GWG8_9GAMM</name>
<dbReference type="Pfam" id="PF12804">
    <property type="entry name" value="NTP_transf_3"/>
    <property type="match status" value="1"/>
</dbReference>
<evidence type="ECO:0000256" key="5">
    <source>
        <dbReference type="ARBA" id="ARBA00022679"/>
    </source>
</evidence>
<dbReference type="CDD" id="cd03353">
    <property type="entry name" value="LbH_GlmU_C"/>
    <property type="match status" value="1"/>
</dbReference>
<feature type="binding site" evidence="18">
    <location>
        <position position="168"/>
    </location>
    <ligand>
        <name>UDP-N-acetyl-alpha-D-glucosamine</name>
        <dbReference type="ChEBI" id="CHEBI:57705"/>
    </ligand>
</feature>
<dbReference type="InterPro" id="IPR025877">
    <property type="entry name" value="MobA-like_NTP_Trfase"/>
</dbReference>